<organism evidence="1 2">
    <name type="scientific">Natronolimnobius baerhuensis</name>
    <dbReference type="NCBI Taxonomy" id="253108"/>
    <lineage>
        <taxon>Archaea</taxon>
        <taxon>Methanobacteriati</taxon>
        <taxon>Methanobacteriota</taxon>
        <taxon>Stenosarchaea group</taxon>
        <taxon>Halobacteria</taxon>
        <taxon>Halobacteriales</taxon>
        <taxon>Natrialbaceae</taxon>
        <taxon>Natronolimnobius</taxon>
    </lineage>
</organism>
<reference evidence="1 2" key="1">
    <citation type="submission" date="2017-02" db="EMBL/GenBank/DDBJ databases">
        <title>Natronthermophilus aegyptiacus gen. nov.,sp. nov., an aerobic, extremely halophilic alkalithermophilic archaeon isolated from the athalassohaline Wadi An Natrun, Egypt.</title>
        <authorList>
            <person name="Zhao B."/>
        </authorList>
    </citation>
    <scope>NUCLEOTIDE SEQUENCE [LARGE SCALE GENOMIC DNA]</scope>
    <source>
        <strain evidence="1 2">CGMCC 1.3597</strain>
    </source>
</reference>
<evidence type="ECO:0008006" key="3">
    <source>
        <dbReference type="Google" id="ProtNLM"/>
    </source>
</evidence>
<proteinExistence type="predicted"/>
<dbReference type="Gene3D" id="3.60.20.10">
    <property type="entry name" value="Glutamine Phosphoribosylpyrophosphate, subunit 1, domain 1"/>
    <property type="match status" value="1"/>
</dbReference>
<evidence type="ECO:0000313" key="1">
    <source>
        <dbReference type="EMBL" id="OVE82845.1"/>
    </source>
</evidence>
<dbReference type="InterPro" id="IPR029055">
    <property type="entry name" value="Ntn_hydrolases_N"/>
</dbReference>
<evidence type="ECO:0000313" key="2">
    <source>
        <dbReference type="Proteomes" id="UP000196084"/>
    </source>
</evidence>
<dbReference type="InterPro" id="IPR010430">
    <property type="entry name" value="DUF1028"/>
</dbReference>
<protein>
    <recommendedName>
        <fullName evidence="3">DUF1028 domain-containing protein</fullName>
    </recommendedName>
</protein>
<dbReference type="Pfam" id="PF06267">
    <property type="entry name" value="DUF1028"/>
    <property type="match status" value="1"/>
</dbReference>
<gene>
    <name evidence="1" type="ORF">B2G88_18835</name>
</gene>
<keyword evidence="2" id="KW-1185">Reference proteome</keyword>
<accession>A0A202E3H5</accession>
<name>A0A202E3H5_9EURY</name>
<comment type="caution">
    <text evidence="1">The sequence shown here is derived from an EMBL/GenBank/DDBJ whole genome shotgun (WGS) entry which is preliminary data.</text>
</comment>
<dbReference type="SUPFAM" id="SSF56235">
    <property type="entry name" value="N-terminal nucleophile aminohydrolases (Ntn hydrolases)"/>
    <property type="match status" value="1"/>
</dbReference>
<dbReference type="AlphaFoldDB" id="A0A202E3H5"/>
<dbReference type="EMBL" id="MWPH01000006">
    <property type="protein sequence ID" value="OVE82845.1"/>
    <property type="molecule type" value="Genomic_DNA"/>
</dbReference>
<dbReference type="Proteomes" id="UP000196084">
    <property type="component" value="Unassembled WGS sequence"/>
</dbReference>
<dbReference type="PANTHER" id="PTHR39328:SF1">
    <property type="entry name" value="BLL2871 PROTEIN"/>
    <property type="match status" value="1"/>
</dbReference>
<sequence>MMADIDANTWQTGFAPGTFSIAATDPETSQTGVAVTTGTAGVGAVCPYVSDRAAVVTQSFTKTSHGANALEFVDRGIPLDAACEVLLDADEYASYRQLHGIQTDGTTFVHTGDDCVSWNGGCSQETHTVAGNMLAGEAVLDAVTEAFVDADGKLVDRLVTALEAGQEAGGDKRGKVSAALLVHAPVPQRYHNLRVDLSDDPVTDLRELLEHTKRVTDELPGRLAEQLGTYPEEMLDSEIKY</sequence>
<dbReference type="PANTHER" id="PTHR39328">
    <property type="entry name" value="BLL2871 PROTEIN"/>
    <property type="match status" value="1"/>
</dbReference>